<protein>
    <recommendedName>
        <fullName evidence="2">Nucleoside phosphorylase domain-containing protein</fullName>
    </recommendedName>
</protein>
<dbReference type="EMBL" id="KN832573">
    <property type="protein sequence ID" value="KII83960.1"/>
    <property type="molecule type" value="Genomic_DNA"/>
</dbReference>
<evidence type="ECO:0000256" key="1">
    <source>
        <dbReference type="SAM" id="MobiDB-lite"/>
    </source>
</evidence>
<dbReference type="AlphaFoldDB" id="A0A0C9SWV3"/>
<dbReference type="PANTHER" id="PTHR43691:SF14">
    <property type="entry name" value="URIDINE PHOSPHORYLASE"/>
    <property type="match status" value="1"/>
</dbReference>
<dbReference type="GO" id="GO:0006218">
    <property type="term" value="P:uridine catabolic process"/>
    <property type="evidence" value="ECO:0007669"/>
    <property type="project" value="TreeGrafter"/>
</dbReference>
<dbReference type="InterPro" id="IPR000845">
    <property type="entry name" value="Nucleoside_phosphorylase_d"/>
</dbReference>
<reference evidence="3 4" key="1">
    <citation type="submission" date="2014-06" db="EMBL/GenBank/DDBJ databases">
        <title>Evolutionary Origins and Diversification of the Mycorrhizal Mutualists.</title>
        <authorList>
            <consortium name="DOE Joint Genome Institute"/>
            <consortium name="Mycorrhizal Genomics Consortium"/>
            <person name="Kohler A."/>
            <person name="Kuo A."/>
            <person name="Nagy L.G."/>
            <person name="Floudas D."/>
            <person name="Copeland A."/>
            <person name="Barry K.W."/>
            <person name="Cichocki N."/>
            <person name="Veneault-Fourrey C."/>
            <person name="LaButti K."/>
            <person name="Lindquist E.A."/>
            <person name="Lipzen A."/>
            <person name="Lundell T."/>
            <person name="Morin E."/>
            <person name="Murat C."/>
            <person name="Riley R."/>
            <person name="Ohm R."/>
            <person name="Sun H."/>
            <person name="Tunlid A."/>
            <person name="Henrissat B."/>
            <person name="Grigoriev I.V."/>
            <person name="Hibbett D.S."/>
            <person name="Martin F."/>
        </authorList>
    </citation>
    <scope>NUCLEOTIDE SEQUENCE [LARGE SCALE GENOMIC DNA]</scope>
    <source>
        <strain evidence="3 4">FD-325 SS-3</strain>
    </source>
</reference>
<feature type="domain" description="Nucleoside phosphorylase" evidence="2">
    <location>
        <begin position="31"/>
        <end position="235"/>
    </location>
</feature>
<feature type="compositionally biased region" description="Low complexity" evidence="1">
    <location>
        <begin position="253"/>
        <end position="265"/>
    </location>
</feature>
<dbReference type="Gene3D" id="3.40.50.1580">
    <property type="entry name" value="Nucleoside phosphorylase domain"/>
    <property type="match status" value="1"/>
</dbReference>
<keyword evidence="4" id="KW-1185">Reference proteome</keyword>
<dbReference type="SUPFAM" id="SSF53167">
    <property type="entry name" value="Purine and uridine phosphorylases"/>
    <property type="match status" value="1"/>
</dbReference>
<dbReference type="Proteomes" id="UP000053263">
    <property type="component" value="Unassembled WGS sequence"/>
</dbReference>
<name>A0A0C9SWV3_PLICR</name>
<organism evidence="3 4">
    <name type="scientific">Plicaturopsis crispa FD-325 SS-3</name>
    <dbReference type="NCBI Taxonomy" id="944288"/>
    <lineage>
        <taxon>Eukaryota</taxon>
        <taxon>Fungi</taxon>
        <taxon>Dikarya</taxon>
        <taxon>Basidiomycota</taxon>
        <taxon>Agaricomycotina</taxon>
        <taxon>Agaricomycetes</taxon>
        <taxon>Agaricomycetidae</taxon>
        <taxon>Amylocorticiales</taxon>
        <taxon>Amylocorticiaceae</taxon>
        <taxon>Plicatura</taxon>
        <taxon>Plicaturopsis crispa</taxon>
    </lineage>
</organism>
<gene>
    <name evidence="3" type="ORF">PLICRDRAFT_46735</name>
</gene>
<dbReference type="PANTHER" id="PTHR43691">
    <property type="entry name" value="URIDINE PHOSPHORYLASE"/>
    <property type="match status" value="1"/>
</dbReference>
<evidence type="ECO:0000313" key="4">
    <source>
        <dbReference type="Proteomes" id="UP000053263"/>
    </source>
</evidence>
<dbReference type="GO" id="GO:0005829">
    <property type="term" value="C:cytosol"/>
    <property type="evidence" value="ECO:0007669"/>
    <property type="project" value="TreeGrafter"/>
</dbReference>
<dbReference type="CDD" id="cd17769">
    <property type="entry name" value="NP_TgUP-like"/>
    <property type="match status" value="1"/>
</dbReference>
<feature type="region of interest" description="Disordered" evidence="1">
    <location>
        <begin position="253"/>
        <end position="279"/>
    </location>
</feature>
<dbReference type="GO" id="GO:0004850">
    <property type="term" value="F:uridine phosphorylase activity"/>
    <property type="evidence" value="ECO:0007669"/>
    <property type="project" value="TreeGrafter"/>
</dbReference>
<dbReference type="OrthoDB" id="416752at2759"/>
<dbReference type="Pfam" id="PF01048">
    <property type="entry name" value="PNP_UDP_1"/>
    <property type="match status" value="1"/>
</dbReference>
<accession>A0A0C9SWV3</accession>
<proteinExistence type="predicted"/>
<evidence type="ECO:0000313" key="3">
    <source>
        <dbReference type="EMBL" id="KII83960.1"/>
    </source>
</evidence>
<dbReference type="InterPro" id="IPR035994">
    <property type="entry name" value="Nucleoside_phosphorylase_sf"/>
</dbReference>
<sequence length="344" mass="37256">MKDVILDANFPRTADQRVYHLGLRAGEVANRIVTVGSPSRAHGIALFLDDVPKPFEISSERGFLTITGRYKGVPISIISIGMGYPNMDFFVREARECLNGDMVVIRLGSCGSLIGVPVGSLVVPKASIAVSRNYDFDFVGGKSAEPPYRYSKPVSADAALSLAIREALSSACPDSSKTTIVGDTVNASADSFYSSQGRQTSFPDHNEHLIEHLQNSTENLATLEMETFHLLHLAASWRDRERLPQAAVPPLTTTAVTPTTSHVPSTQPPPPSLKPAKDDTLGPRIRAAAVHMVFANRTSQDFITPAQVAELEAWSGRGVLDALRGFEIPSEHLHNDVGSVWESK</sequence>
<evidence type="ECO:0000259" key="2">
    <source>
        <dbReference type="Pfam" id="PF01048"/>
    </source>
</evidence>
<dbReference type="HOGENOM" id="CLU_040695_0_0_1"/>